<sequence length="175" mass="20387">MNKAEQQRRIRKIMLHATNQAVIPLMFRYLRMIAKGYAQITVYDKPTIINWAYNGHNEFRISVWWGYQPEHIPQLIKGSPENLNLLLPDVERTRFRFIVGACVSFYFDYLHKGILSDKGKDFFAIYVRESTVSYIGELEDIKLLGYSVSELTLPLYRMKASGSQNSKGNQNDKVE</sequence>
<gene>
    <name evidence="1" type="ORF">DLB95_27935</name>
</gene>
<dbReference type="EMBL" id="AAIYJF010000053">
    <property type="protein sequence ID" value="ECJ4380927.1"/>
    <property type="molecule type" value="Genomic_DNA"/>
</dbReference>
<accession>A0A5Y3WC10</accession>
<evidence type="ECO:0000313" key="1">
    <source>
        <dbReference type="EMBL" id="ECJ4380927.1"/>
    </source>
</evidence>
<reference evidence="1" key="1">
    <citation type="submission" date="2018-05" db="EMBL/GenBank/DDBJ databases">
        <authorList>
            <person name="Ashton P.M."/>
            <person name="Dallman T."/>
            <person name="Nair S."/>
            <person name="De Pinna E."/>
            <person name="Peters T."/>
            <person name="Grant K."/>
        </authorList>
    </citation>
    <scope>NUCLEOTIDE SEQUENCE [LARGE SCALE GENOMIC DNA]</scope>
    <source>
        <strain evidence="1">474878</strain>
    </source>
</reference>
<dbReference type="AlphaFoldDB" id="A0A5Y3WC10"/>
<proteinExistence type="predicted"/>
<dbReference type="Proteomes" id="UP000839781">
    <property type="component" value="Unassembled WGS sequence"/>
</dbReference>
<protein>
    <submittedName>
        <fullName evidence="1">Uncharacterized protein</fullName>
    </submittedName>
</protein>
<comment type="caution">
    <text evidence="1">The sequence shown here is derived from an EMBL/GenBank/DDBJ whole genome shotgun (WGS) entry which is preliminary data.</text>
</comment>
<name>A0A5Y3WC10_SALDZ</name>
<organism evidence="1">
    <name type="scientific">Salmonella diarizonae</name>
    <dbReference type="NCBI Taxonomy" id="59204"/>
    <lineage>
        <taxon>Bacteria</taxon>
        <taxon>Pseudomonadati</taxon>
        <taxon>Pseudomonadota</taxon>
        <taxon>Gammaproteobacteria</taxon>
        <taxon>Enterobacterales</taxon>
        <taxon>Enterobacteriaceae</taxon>
        <taxon>Salmonella</taxon>
    </lineage>
</organism>